<keyword evidence="2" id="KW-1185">Reference proteome</keyword>
<dbReference type="OrthoDB" id="5945798at2759"/>
<proteinExistence type="predicted"/>
<dbReference type="Gene3D" id="2.170.270.10">
    <property type="entry name" value="SET domain"/>
    <property type="match status" value="1"/>
</dbReference>
<dbReference type="OMA" id="MECATLA"/>
<accession>A0A553PJN8</accession>
<dbReference type="EMBL" id="VCGU01000003">
    <property type="protein sequence ID" value="TRY77869.1"/>
    <property type="molecule type" value="Genomic_DNA"/>
</dbReference>
<dbReference type="Gene3D" id="1.10.220.160">
    <property type="match status" value="1"/>
</dbReference>
<dbReference type="PANTHER" id="PTHR46455">
    <property type="entry name" value="SET AND MYND DOMAIN CONTAINING, ARTHROPOD-SPECIFIC, MEMBER 4, ISOFORM A"/>
    <property type="match status" value="1"/>
</dbReference>
<organism evidence="1 2">
    <name type="scientific">Tigriopus californicus</name>
    <name type="common">Marine copepod</name>
    <dbReference type="NCBI Taxonomy" id="6832"/>
    <lineage>
        <taxon>Eukaryota</taxon>
        <taxon>Metazoa</taxon>
        <taxon>Ecdysozoa</taxon>
        <taxon>Arthropoda</taxon>
        <taxon>Crustacea</taxon>
        <taxon>Multicrustacea</taxon>
        <taxon>Hexanauplia</taxon>
        <taxon>Copepoda</taxon>
        <taxon>Harpacticoida</taxon>
        <taxon>Harpacticidae</taxon>
        <taxon>Tigriopus</taxon>
    </lineage>
</organism>
<dbReference type="InterPro" id="IPR046341">
    <property type="entry name" value="SET_dom_sf"/>
</dbReference>
<gene>
    <name evidence="1" type="ORF">TCAL_08133</name>
</gene>
<evidence type="ECO:0008006" key="3">
    <source>
        <dbReference type="Google" id="ProtNLM"/>
    </source>
</evidence>
<evidence type="ECO:0000313" key="2">
    <source>
        <dbReference type="Proteomes" id="UP000318571"/>
    </source>
</evidence>
<reference evidence="1 2" key="1">
    <citation type="journal article" date="2018" name="Nat. Ecol. Evol.">
        <title>Genomic signatures of mitonuclear coevolution across populations of Tigriopus californicus.</title>
        <authorList>
            <person name="Barreto F.S."/>
            <person name="Watson E.T."/>
            <person name="Lima T.G."/>
            <person name="Willett C.S."/>
            <person name="Edmands S."/>
            <person name="Li W."/>
            <person name="Burton R.S."/>
        </authorList>
    </citation>
    <scope>NUCLEOTIDE SEQUENCE [LARGE SCALE GENOMIC DNA]</scope>
    <source>
        <strain evidence="1 2">San Diego</strain>
    </source>
</reference>
<dbReference type="Gene3D" id="6.10.140.2220">
    <property type="match status" value="1"/>
</dbReference>
<sequence>MEGLNEVLFRIVENDQDGKHLIAIRDIPAGKVIFSESPLAQGPSPDHPNDDDICIICLSELEHPKVCSNCFWPVCSSECGRSSRHKMECATLAACARESEEDLLPLRHLLVMRCLQMKHRDQYSWEKLLDMEDHHGVQTLIRNIEDELSDMDRMELKYFIRESCGMGIKSELDIVADIVQSSSIQVECELQEPFPAVYLTGGLLAQACVPNTVLRFDRDQKYLLSAFSGRKIAKGEKLTFCPLKNLIRTGTRERRRKLNKRLINCFCDRCTDPTECQSHSSAFICQKCPPSNHGGQRPGVILPRNPMADESEWACQICNYTMTSDTADKLLHRLRDSLEATKCEDSEVKFKDFLRTNRDILHPNHYLMVACKESLFNLKTSDARALDISIADKLEAVDLGLDLLKLVDILEPGLSEMRGKLLLTLGTTLQEMLSQEIMNRMESPDQAELDERHIYSAFHDALFCFEEAKKIQRLNKTAKGREVYSTIKSSIHVLKDMKRDFEKSYNSGTN</sequence>
<evidence type="ECO:0000313" key="1">
    <source>
        <dbReference type="EMBL" id="TRY77869.1"/>
    </source>
</evidence>
<dbReference type="InterPro" id="IPR053010">
    <property type="entry name" value="SET_SmydA-8"/>
</dbReference>
<dbReference type="AlphaFoldDB" id="A0A553PJN8"/>
<dbReference type="Proteomes" id="UP000318571">
    <property type="component" value="Chromosome 11"/>
</dbReference>
<name>A0A553PJN8_TIGCA</name>
<protein>
    <recommendedName>
        <fullName evidence="3">SET domain-containing protein</fullName>
    </recommendedName>
</protein>
<dbReference type="SUPFAM" id="SSF82199">
    <property type="entry name" value="SET domain"/>
    <property type="match status" value="1"/>
</dbReference>
<comment type="caution">
    <text evidence="1">The sequence shown here is derived from an EMBL/GenBank/DDBJ whole genome shotgun (WGS) entry which is preliminary data.</text>
</comment>
<dbReference type="PANTHER" id="PTHR46455:SF5">
    <property type="entry name" value="SET AND MYND DOMAIN CONTAINING, ARTHROPOD-SPECIFIC, MEMBER 4, ISOFORM A"/>
    <property type="match status" value="1"/>
</dbReference>
<dbReference type="STRING" id="6832.A0A553PJN8"/>